<reference evidence="2 3" key="1">
    <citation type="submission" date="2019-05" db="EMBL/GenBank/DDBJ databases">
        <title>Another draft genome of Portunus trituberculatus and its Hox gene families provides insights of decapod evolution.</title>
        <authorList>
            <person name="Jeong J.-H."/>
            <person name="Song I."/>
            <person name="Kim S."/>
            <person name="Choi T."/>
            <person name="Kim D."/>
            <person name="Ryu S."/>
            <person name="Kim W."/>
        </authorList>
    </citation>
    <scope>NUCLEOTIDE SEQUENCE [LARGE SCALE GENOMIC DNA]</scope>
    <source>
        <tissue evidence="2">Muscle</tissue>
    </source>
</reference>
<dbReference type="EMBL" id="VSRR010000041">
    <property type="protein sequence ID" value="MPC08724.1"/>
    <property type="molecule type" value="Genomic_DNA"/>
</dbReference>
<evidence type="ECO:0000256" key="1">
    <source>
        <dbReference type="SAM" id="MobiDB-lite"/>
    </source>
</evidence>
<accession>A0A5B7CJ31</accession>
<name>A0A5B7CJ31_PORTR</name>
<gene>
    <name evidence="2" type="ORF">E2C01_001318</name>
</gene>
<protein>
    <submittedName>
        <fullName evidence="2">Uncharacterized protein</fullName>
    </submittedName>
</protein>
<feature type="compositionally biased region" description="Polar residues" evidence="1">
    <location>
        <begin position="71"/>
        <end position="80"/>
    </location>
</feature>
<organism evidence="2 3">
    <name type="scientific">Portunus trituberculatus</name>
    <name type="common">Swimming crab</name>
    <name type="synonym">Neptunus trituberculatus</name>
    <dbReference type="NCBI Taxonomy" id="210409"/>
    <lineage>
        <taxon>Eukaryota</taxon>
        <taxon>Metazoa</taxon>
        <taxon>Ecdysozoa</taxon>
        <taxon>Arthropoda</taxon>
        <taxon>Crustacea</taxon>
        <taxon>Multicrustacea</taxon>
        <taxon>Malacostraca</taxon>
        <taxon>Eumalacostraca</taxon>
        <taxon>Eucarida</taxon>
        <taxon>Decapoda</taxon>
        <taxon>Pleocyemata</taxon>
        <taxon>Brachyura</taxon>
        <taxon>Eubrachyura</taxon>
        <taxon>Portunoidea</taxon>
        <taxon>Portunidae</taxon>
        <taxon>Portuninae</taxon>
        <taxon>Portunus</taxon>
    </lineage>
</organism>
<comment type="caution">
    <text evidence="2">The sequence shown here is derived from an EMBL/GenBank/DDBJ whole genome shotgun (WGS) entry which is preliminary data.</text>
</comment>
<evidence type="ECO:0000313" key="3">
    <source>
        <dbReference type="Proteomes" id="UP000324222"/>
    </source>
</evidence>
<keyword evidence="3" id="KW-1185">Reference proteome</keyword>
<feature type="region of interest" description="Disordered" evidence="1">
    <location>
        <begin position="67"/>
        <end position="90"/>
    </location>
</feature>
<dbReference type="AlphaFoldDB" id="A0A5B7CJ31"/>
<dbReference type="Proteomes" id="UP000324222">
    <property type="component" value="Unassembled WGS sequence"/>
</dbReference>
<sequence length="194" mass="21918">MDWPVTRAGGVVCCSSFQPQSFEALPLNTGGGENNFFYKANTPLLHFFKFQITTSFHQPLVSLEEDKTPTHRLQNPATQKGTKKDEAGGASRPSLSCALYTHQPCLLTLTCPHILLLLFLLVLRTSTPHRILFPPLSTLTHTIDFSSLYLSSFHYSHHHPTQPCILSTLRHIVLYHPFYSSLRLVIHFSASFFH</sequence>
<evidence type="ECO:0000313" key="2">
    <source>
        <dbReference type="EMBL" id="MPC08724.1"/>
    </source>
</evidence>
<proteinExistence type="predicted"/>